<dbReference type="InterPro" id="IPR029479">
    <property type="entry name" value="Nitroreductase"/>
</dbReference>
<dbReference type="PANTHER" id="PTHR43673:SF10">
    <property type="entry name" value="NADH DEHYDROGENASE_NAD(P)H NITROREDUCTASE XCC3605-RELATED"/>
    <property type="match status" value="1"/>
</dbReference>
<protein>
    <submittedName>
        <fullName evidence="4">Nitroreductase</fullName>
    </submittedName>
</protein>
<keyword evidence="5" id="KW-1185">Reference proteome</keyword>
<evidence type="ECO:0000256" key="2">
    <source>
        <dbReference type="ARBA" id="ARBA00023002"/>
    </source>
</evidence>
<dbReference type="PANTHER" id="PTHR43673">
    <property type="entry name" value="NAD(P)H NITROREDUCTASE YDGI-RELATED"/>
    <property type="match status" value="1"/>
</dbReference>
<name>A0A3D9HQ16_9PROT</name>
<feature type="domain" description="Nitroreductase" evidence="3">
    <location>
        <begin position="17"/>
        <end position="58"/>
    </location>
</feature>
<organism evidence="4 5">
    <name type="scientific">Aestuariispira insulae</name>
    <dbReference type="NCBI Taxonomy" id="1461337"/>
    <lineage>
        <taxon>Bacteria</taxon>
        <taxon>Pseudomonadati</taxon>
        <taxon>Pseudomonadota</taxon>
        <taxon>Alphaproteobacteria</taxon>
        <taxon>Rhodospirillales</taxon>
        <taxon>Kiloniellaceae</taxon>
        <taxon>Aestuariispira</taxon>
    </lineage>
</organism>
<evidence type="ECO:0000259" key="3">
    <source>
        <dbReference type="Pfam" id="PF00881"/>
    </source>
</evidence>
<comment type="similarity">
    <text evidence="1">Belongs to the nitroreductase family.</text>
</comment>
<dbReference type="SUPFAM" id="SSF55469">
    <property type="entry name" value="FMN-dependent nitroreductase-like"/>
    <property type="match status" value="1"/>
</dbReference>
<evidence type="ECO:0000256" key="1">
    <source>
        <dbReference type="ARBA" id="ARBA00007118"/>
    </source>
</evidence>
<evidence type="ECO:0000313" key="5">
    <source>
        <dbReference type="Proteomes" id="UP000256845"/>
    </source>
</evidence>
<comment type="caution">
    <text evidence="4">The sequence shown here is derived from an EMBL/GenBank/DDBJ whole genome shotgun (WGS) entry which is preliminary data.</text>
</comment>
<proteinExistence type="inferred from homology"/>
<dbReference type="Gene3D" id="3.40.109.10">
    <property type="entry name" value="NADH Oxidase"/>
    <property type="match status" value="1"/>
</dbReference>
<dbReference type="Proteomes" id="UP000256845">
    <property type="component" value="Unassembled WGS sequence"/>
</dbReference>
<evidence type="ECO:0000313" key="4">
    <source>
        <dbReference type="EMBL" id="RED51603.1"/>
    </source>
</evidence>
<dbReference type="Pfam" id="PF00881">
    <property type="entry name" value="Nitroreductase"/>
    <property type="match status" value="1"/>
</dbReference>
<accession>A0A3D9HQ16</accession>
<dbReference type="EMBL" id="QRDW01000003">
    <property type="protein sequence ID" value="RED51603.1"/>
    <property type="molecule type" value="Genomic_DNA"/>
</dbReference>
<dbReference type="GO" id="GO:0016491">
    <property type="term" value="F:oxidoreductase activity"/>
    <property type="evidence" value="ECO:0007669"/>
    <property type="project" value="UniProtKB-KW"/>
</dbReference>
<dbReference type="CDD" id="cd02138">
    <property type="entry name" value="TdsD-like"/>
    <property type="match status" value="1"/>
</dbReference>
<reference evidence="4 5" key="1">
    <citation type="submission" date="2018-07" db="EMBL/GenBank/DDBJ databases">
        <title>Genomic Encyclopedia of Type Strains, Phase III (KMG-III): the genomes of soil and plant-associated and newly described type strains.</title>
        <authorList>
            <person name="Whitman W."/>
        </authorList>
    </citation>
    <scope>NUCLEOTIDE SEQUENCE [LARGE SCALE GENOMIC DNA]</scope>
    <source>
        <strain evidence="4 5">CECT 8488</strain>
    </source>
</reference>
<dbReference type="AlphaFoldDB" id="A0A3D9HQ16"/>
<dbReference type="RefSeq" id="WP_218044639.1">
    <property type="nucleotide sequence ID" value="NZ_QRDW01000003.1"/>
</dbReference>
<sequence>MTMQRKPSYPIDPLFIERWSPRAFDAKPMPDEDLFTMLEAARWAPSAFNIQPWRFLYAIRGDQNWDRMLCQLDEFNTSWACDASALVMVISDSIMPGDETMNRPDMPSRYHSLDSGTAWAHFALQATRMDYHVHAIAGIDFEQAHREFKIPERFRIEIAIAIGRRTDPSKLPDMLQEREIPSNRKPLNEIAFAGSFPDGAY</sequence>
<keyword evidence="2" id="KW-0560">Oxidoreductase</keyword>
<gene>
    <name evidence="4" type="ORF">DFP90_103406</name>
</gene>
<dbReference type="InterPro" id="IPR000415">
    <property type="entry name" value="Nitroreductase-like"/>
</dbReference>